<keyword evidence="2" id="KW-0808">Transferase</keyword>
<keyword evidence="3" id="KW-1185">Reference proteome</keyword>
<dbReference type="VEuPathDB" id="AmoebaDB:EIN_430720"/>
<protein>
    <submittedName>
        <fullName evidence="2">Serine-threonine protein kinase, putative</fullName>
    </submittedName>
</protein>
<dbReference type="GO" id="GO:0005524">
    <property type="term" value="F:ATP binding"/>
    <property type="evidence" value="ECO:0007669"/>
    <property type="project" value="InterPro"/>
</dbReference>
<dbReference type="PROSITE" id="PS50011">
    <property type="entry name" value="PROTEIN_KINASE_DOM"/>
    <property type="match status" value="1"/>
</dbReference>
<dbReference type="InterPro" id="IPR008271">
    <property type="entry name" value="Ser/Thr_kinase_AS"/>
</dbReference>
<dbReference type="Gene3D" id="3.30.200.20">
    <property type="entry name" value="Phosphorylase Kinase, domain 1"/>
    <property type="match status" value="1"/>
</dbReference>
<dbReference type="RefSeq" id="XP_004262037.1">
    <property type="nucleotide sequence ID" value="XM_004261989.1"/>
</dbReference>
<dbReference type="SUPFAM" id="SSF56112">
    <property type="entry name" value="Protein kinase-like (PK-like)"/>
    <property type="match status" value="1"/>
</dbReference>
<proteinExistence type="predicted"/>
<accession>A0A0A1UF80</accession>
<dbReference type="PANTHER" id="PTHR45756:SF1">
    <property type="entry name" value="PROTEIN KINASE DOMAIN CONTAINING PROTEIN"/>
    <property type="match status" value="1"/>
</dbReference>
<dbReference type="Proteomes" id="UP000014680">
    <property type="component" value="Unassembled WGS sequence"/>
</dbReference>
<dbReference type="InterPro" id="IPR000719">
    <property type="entry name" value="Prot_kinase_dom"/>
</dbReference>
<dbReference type="GeneID" id="14894144"/>
<feature type="domain" description="Protein kinase" evidence="1">
    <location>
        <begin position="136"/>
        <end position="381"/>
    </location>
</feature>
<dbReference type="EMBL" id="KB206168">
    <property type="protein sequence ID" value="ELP95266.1"/>
    <property type="molecule type" value="Genomic_DNA"/>
</dbReference>
<reference evidence="2 3" key="1">
    <citation type="submission" date="2012-10" db="EMBL/GenBank/DDBJ databases">
        <authorList>
            <person name="Zafar N."/>
            <person name="Inman J."/>
            <person name="Hall N."/>
            <person name="Lorenzi H."/>
            <person name="Caler E."/>
        </authorList>
    </citation>
    <scope>NUCLEOTIDE SEQUENCE [LARGE SCALE GENOMIC DNA]</scope>
    <source>
        <strain evidence="2 3">IP1</strain>
    </source>
</reference>
<dbReference type="InterPro" id="IPR053215">
    <property type="entry name" value="TKL_Ser/Thr_kinase"/>
</dbReference>
<sequence>MKNVIEVMQNVIQLTRKQLVEDGEMKVWNVTLNYLQLGRQNYFILRFPPDFFTDIKIYRVHSEVLQTLELDLSPVNATLMPSSPYYKFNIFPRKVGSETIAVYVKANGKVDVLYRVDLKCIASPNGIFIDADSKDLKVYEQITNGAEGNIYRACYLSHRTVVKEYKTEEYSKEAELLQQLHHPNIITLWAMFYKNTHLNLVIEEASFSLDKVYADIPNCTLFTILRDVASALSFIHSQQIVHRDVKPQNILVMSLDKEKCSAKLADFGLAWVIGNHKINCKCEGTPFFMAPELLLENGVVSTRADTYSFGRTIQLAYSRISLEQAVTSLPKTLCFGVVKDDFVKTFVMKCCEDTPTDRLTDDEVYNRCEICIKRSKNEELLIKRANYKYDFGAINTIESLKMIIKSLQSDGLNDLAFEILVGTSDGKDVRKKVEKLKASVKCKIPPRSGQEEYLIGEYYRSIEDYKTAHIYYMKGGKKGDAYCKFRIYEELKKLCSDLETKTSAEDLELKTVLSFFAFQLPVVGQIFSKCSTPKSFNVQTSVSAKMMFEMIYLFCGISSAVDAEIGKWEICGKGTQSNFINGLILLKNNQVEYEKYSSLYSLLTTPTQPSKSVDEFSSVEEQNIYCINVLSHFYKDVADSEERRVVQFMRTGTSLQQLNLSLYQLSKERSSLYAVKKIIELALMGCGASCVALYEVLNTPEMVQAYAAAIDDVMSVNDLLDVFESPSKPAEMPSERVIGKTPSNFVKRPKHSVPLKSLLFSHKVYWLLRGATLLQMEAIESLAEVVLELVSTSRTRQGQVALCNCLGLIKFSSELGRKKSQMLEARCLCKMGRNKEGWEIMRRLVEENYEDVFIDFFNEMKKEQNYEEMELVAKKANQSGNSSETFQLNEVETKARNVYLLIKTYAATLDQQIKTFAQNSETHKNENQSCLKELHDRKRIFMEMMSEDKMTDKISKALGFAQTMLSLKVYERKDIEVTIHVLRYLSFLGSKNANSIVMRILGGNVMSPMESEICKVFEKECKTKPTQQWCNAPIPKSKSADTNVI</sequence>
<evidence type="ECO:0000259" key="1">
    <source>
        <dbReference type="PROSITE" id="PS50011"/>
    </source>
</evidence>
<organism evidence="2 3">
    <name type="scientific">Entamoeba invadens IP1</name>
    <dbReference type="NCBI Taxonomy" id="370355"/>
    <lineage>
        <taxon>Eukaryota</taxon>
        <taxon>Amoebozoa</taxon>
        <taxon>Evosea</taxon>
        <taxon>Archamoebae</taxon>
        <taxon>Mastigamoebida</taxon>
        <taxon>Entamoebidae</taxon>
        <taxon>Entamoeba</taxon>
    </lineage>
</organism>
<dbReference type="PANTHER" id="PTHR45756">
    <property type="entry name" value="PALMITOYLTRANSFERASE"/>
    <property type="match status" value="1"/>
</dbReference>
<dbReference type="AlphaFoldDB" id="A0A0A1UF80"/>
<dbReference type="Gene3D" id="1.10.510.10">
    <property type="entry name" value="Transferase(Phosphotransferase) domain 1"/>
    <property type="match status" value="1"/>
</dbReference>
<dbReference type="Pfam" id="PF00069">
    <property type="entry name" value="Pkinase"/>
    <property type="match status" value="1"/>
</dbReference>
<dbReference type="OrthoDB" id="18017at2759"/>
<evidence type="ECO:0000313" key="3">
    <source>
        <dbReference type="Proteomes" id="UP000014680"/>
    </source>
</evidence>
<evidence type="ECO:0000313" key="2">
    <source>
        <dbReference type="EMBL" id="ELP95266.1"/>
    </source>
</evidence>
<dbReference type="SMART" id="SM00220">
    <property type="entry name" value="S_TKc"/>
    <property type="match status" value="1"/>
</dbReference>
<dbReference type="InterPro" id="IPR011009">
    <property type="entry name" value="Kinase-like_dom_sf"/>
</dbReference>
<dbReference type="GO" id="GO:0004672">
    <property type="term" value="F:protein kinase activity"/>
    <property type="evidence" value="ECO:0007669"/>
    <property type="project" value="InterPro"/>
</dbReference>
<dbReference type="KEGG" id="eiv:EIN_430720"/>
<name>A0A0A1UF80_ENTIV</name>
<dbReference type="PROSITE" id="PS00108">
    <property type="entry name" value="PROTEIN_KINASE_ST"/>
    <property type="match status" value="1"/>
</dbReference>
<keyword evidence="2" id="KW-0418">Kinase</keyword>
<gene>
    <name evidence="2" type="ORF">EIN_430720</name>
</gene>